<dbReference type="InterPro" id="IPR001138">
    <property type="entry name" value="Zn2Cys6_DnaBD"/>
</dbReference>
<feature type="non-terminal residue" evidence="9">
    <location>
        <position position="744"/>
    </location>
</feature>
<dbReference type="InterPro" id="IPR051430">
    <property type="entry name" value="Fungal_TF_Env_Response"/>
</dbReference>
<keyword evidence="10" id="KW-1185">Reference proteome</keyword>
<sequence>MSDQPLPVRKRRRPALSCVQCRRRKVKCDRNIPCNHCTISHYTCAYDHKHGRVDQHLPETQSSPSVSSLTDRVAPAQWKAIPETGVGLKSHFPTPGPSPKPPSSQDLLHRQQEPSYQTVEQLTQHIKTLEQKVANLTSSHETTTNFLRSRPSEARGIISKSRYFGPAHWMTSLEQFDKLRAFTHNAEWNDTSSFKEAPPNADLHSFISKCKALSKIGKAQHSIRIIPEAELDDAIPQRVTAERLIDLYIQNFETAFRILHIPTFRNECIQYWEKSETKPPTTSFLIKLLLVLAIGTSMYDNPEYEADLHDMAQNWIHTAQFWLSGPFDKSRLSLTGIQIHCLLVLARQTTSTGSNLVWISVGSLLRMAMQTGLHLDSKHFPRISILHAEIRRRLWATILELSLQSSVDSGMQPLISISDFDTEPPLNIDDSDINEATKVSPTSKPLTKFTQTSLQIILLNSFAGRLEATKISNDFHSEPRYDNVLCLSTQISKSCREMSTLLQHYQIPTFGLATVFKPFHHNLLDLFHYRFLLILHRSFANEARTDPKYYFSRKMCTDAASVIMSPQADRNFYKLLLVGGGPFKEIVQHGAISLALELLNQIEEDSQGISLQQNKQNREPLVQLLRDMRVILEKRIQIHENNVKGHLFLSMALAQIQAMETGVPLEPILAEAMRTSLATCYELLKSRIKVTEVSGDVGQGPTNDMVTNGNSSINEYNSINEDELNNFLIPDSWLFQSWDENTWI</sequence>
<dbReference type="Pfam" id="PF00172">
    <property type="entry name" value="Zn_clus"/>
    <property type="match status" value="1"/>
</dbReference>
<gene>
    <name evidence="9" type="ORF">B7463_g930</name>
</gene>
<dbReference type="InterPro" id="IPR007219">
    <property type="entry name" value="XnlR_reg_dom"/>
</dbReference>
<dbReference type="SMART" id="SM00906">
    <property type="entry name" value="Fungal_trans"/>
    <property type="match status" value="1"/>
</dbReference>
<dbReference type="CDD" id="cd00067">
    <property type="entry name" value="GAL4"/>
    <property type="match status" value="1"/>
</dbReference>
<feature type="non-terminal residue" evidence="9">
    <location>
        <position position="1"/>
    </location>
</feature>
<dbReference type="PANTHER" id="PTHR31944:SF129">
    <property type="entry name" value="ASPYRIDONES CLUSTER REGULATOR APDR-RELATED"/>
    <property type="match status" value="1"/>
</dbReference>
<dbReference type="GO" id="GO:0001228">
    <property type="term" value="F:DNA-binding transcription activator activity, RNA polymerase II-specific"/>
    <property type="evidence" value="ECO:0007669"/>
    <property type="project" value="TreeGrafter"/>
</dbReference>
<dbReference type="GO" id="GO:0000978">
    <property type="term" value="F:RNA polymerase II cis-regulatory region sequence-specific DNA binding"/>
    <property type="evidence" value="ECO:0007669"/>
    <property type="project" value="TreeGrafter"/>
</dbReference>
<evidence type="ECO:0000256" key="2">
    <source>
        <dbReference type="ARBA" id="ARBA00022833"/>
    </source>
</evidence>
<dbReference type="PANTHER" id="PTHR31944">
    <property type="entry name" value="HEME-RESPONSIVE ZINC FINGER TRANSCRIPTION FACTOR HAP1"/>
    <property type="match status" value="1"/>
</dbReference>
<evidence type="ECO:0000256" key="3">
    <source>
        <dbReference type="ARBA" id="ARBA00023015"/>
    </source>
</evidence>
<keyword evidence="6" id="KW-0539">Nucleus</keyword>
<reference evidence="9 10" key="1">
    <citation type="submission" date="2018-05" db="EMBL/GenBank/DDBJ databases">
        <title>Draft genome sequence of Scytalidium lignicola DSM 105466, a ubiquitous saprotrophic fungus.</title>
        <authorList>
            <person name="Buettner E."/>
            <person name="Gebauer A.M."/>
            <person name="Hofrichter M."/>
            <person name="Liers C."/>
            <person name="Kellner H."/>
        </authorList>
    </citation>
    <scope>NUCLEOTIDE SEQUENCE [LARGE SCALE GENOMIC DNA]</scope>
    <source>
        <strain evidence="9 10">DSM 105466</strain>
    </source>
</reference>
<dbReference type="GO" id="GO:0008270">
    <property type="term" value="F:zinc ion binding"/>
    <property type="evidence" value="ECO:0007669"/>
    <property type="project" value="InterPro"/>
</dbReference>
<dbReference type="SMART" id="SM00066">
    <property type="entry name" value="GAL4"/>
    <property type="match status" value="1"/>
</dbReference>
<dbReference type="AlphaFoldDB" id="A0A3E2HPV1"/>
<evidence type="ECO:0000256" key="6">
    <source>
        <dbReference type="ARBA" id="ARBA00023242"/>
    </source>
</evidence>
<organism evidence="9 10">
    <name type="scientific">Scytalidium lignicola</name>
    <name type="common">Hyphomycete</name>
    <dbReference type="NCBI Taxonomy" id="5539"/>
    <lineage>
        <taxon>Eukaryota</taxon>
        <taxon>Fungi</taxon>
        <taxon>Dikarya</taxon>
        <taxon>Ascomycota</taxon>
        <taxon>Pezizomycotina</taxon>
        <taxon>Leotiomycetes</taxon>
        <taxon>Leotiomycetes incertae sedis</taxon>
        <taxon>Scytalidium</taxon>
    </lineage>
</organism>
<dbReference type="PROSITE" id="PS50048">
    <property type="entry name" value="ZN2_CY6_FUNGAL_2"/>
    <property type="match status" value="1"/>
</dbReference>
<keyword evidence="3" id="KW-0805">Transcription regulation</keyword>
<feature type="region of interest" description="Disordered" evidence="7">
    <location>
        <begin position="86"/>
        <end position="115"/>
    </location>
</feature>
<evidence type="ECO:0000256" key="5">
    <source>
        <dbReference type="ARBA" id="ARBA00023163"/>
    </source>
</evidence>
<keyword evidence="2" id="KW-0862">Zinc</keyword>
<keyword evidence="4" id="KW-0238">DNA-binding</keyword>
<dbReference type="OMA" id="REYDQYW"/>
<protein>
    <recommendedName>
        <fullName evidence="8">Zn(2)-C6 fungal-type domain-containing protein</fullName>
    </recommendedName>
</protein>
<keyword evidence="5" id="KW-0804">Transcription</keyword>
<dbReference type="OrthoDB" id="4337792at2759"/>
<dbReference type="GO" id="GO:0005634">
    <property type="term" value="C:nucleus"/>
    <property type="evidence" value="ECO:0007669"/>
    <property type="project" value="TreeGrafter"/>
</dbReference>
<name>A0A3E2HPV1_SCYLI</name>
<evidence type="ECO:0000313" key="10">
    <source>
        <dbReference type="Proteomes" id="UP000258309"/>
    </source>
</evidence>
<dbReference type="SUPFAM" id="SSF57701">
    <property type="entry name" value="Zn2/Cys6 DNA-binding domain"/>
    <property type="match status" value="1"/>
</dbReference>
<feature type="domain" description="Zn(2)-C6 fungal-type" evidence="8">
    <location>
        <begin position="17"/>
        <end position="46"/>
    </location>
</feature>
<dbReference type="Gene3D" id="4.10.240.10">
    <property type="entry name" value="Zn(2)-C6 fungal-type DNA-binding domain"/>
    <property type="match status" value="1"/>
</dbReference>
<accession>A0A3E2HPV1</accession>
<evidence type="ECO:0000313" key="9">
    <source>
        <dbReference type="EMBL" id="RFU35389.1"/>
    </source>
</evidence>
<evidence type="ECO:0000259" key="8">
    <source>
        <dbReference type="PROSITE" id="PS50048"/>
    </source>
</evidence>
<comment type="caution">
    <text evidence="9">The sequence shown here is derived from an EMBL/GenBank/DDBJ whole genome shotgun (WGS) entry which is preliminary data.</text>
</comment>
<dbReference type="GO" id="GO:0006351">
    <property type="term" value="P:DNA-templated transcription"/>
    <property type="evidence" value="ECO:0007669"/>
    <property type="project" value="InterPro"/>
</dbReference>
<keyword evidence="1" id="KW-0479">Metal-binding</keyword>
<dbReference type="PROSITE" id="PS00463">
    <property type="entry name" value="ZN2_CY6_FUNGAL_1"/>
    <property type="match status" value="1"/>
</dbReference>
<dbReference type="Proteomes" id="UP000258309">
    <property type="component" value="Unassembled WGS sequence"/>
</dbReference>
<dbReference type="CDD" id="cd12148">
    <property type="entry name" value="fungal_TF_MHR"/>
    <property type="match status" value="1"/>
</dbReference>
<dbReference type="InterPro" id="IPR036864">
    <property type="entry name" value="Zn2-C6_fun-type_DNA-bd_sf"/>
</dbReference>
<dbReference type="EMBL" id="NCSJ02000009">
    <property type="protein sequence ID" value="RFU35389.1"/>
    <property type="molecule type" value="Genomic_DNA"/>
</dbReference>
<proteinExistence type="predicted"/>
<evidence type="ECO:0000256" key="7">
    <source>
        <dbReference type="SAM" id="MobiDB-lite"/>
    </source>
</evidence>
<dbReference type="Pfam" id="PF04082">
    <property type="entry name" value="Fungal_trans"/>
    <property type="match status" value="1"/>
</dbReference>
<evidence type="ECO:0000256" key="1">
    <source>
        <dbReference type="ARBA" id="ARBA00022723"/>
    </source>
</evidence>
<evidence type="ECO:0000256" key="4">
    <source>
        <dbReference type="ARBA" id="ARBA00023125"/>
    </source>
</evidence>